<accession>A0A317CU25</accession>
<dbReference type="EMBL" id="QGKR01000298">
    <property type="protein sequence ID" value="PWR05652.1"/>
    <property type="molecule type" value="Genomic_DNA"/>
</dbReference>
<dbReference type="OrthoDB" id="3213425at2"/>
<gene>
    <name evidence="2" type="ORF">DKT68_25875</name>
</gene>
<evidence type="ECO:0000313" key="3">
    <source>
        <dbReference type="Proteomes" id="UP000245410"/>
    </source>
</evidence>
<dbReference type="InterPro" id="IPR001387">
    <property type="entry name" value="Cro/C1-type_HTH"/>
</dbReference>
<dbReference type="CDD" id="cd00093">
    <property type="entry name" value="HTH_XRE"/>
    <property type="match status" value="1"/>
</dbReference>
<keyword evidence="3" id="KW-1185">Reference proteome</keyword>
<evidence type="ECO:0000259" key="1">
    <source>
        <dbReference type="PROSITE" id="PS50943"/>
    </source>
</evidence>
<proteinExistence type="predicted"/>
<dbReference type="GO" id="GO:0003677">
    <property type="term" value="F:DNA binding"/>
    <property type="evidence" value="ECO:0007669"/>
    <property type="project" value="InterPro"/>
</dbReference>
<dbReference type="Proteomes" id="UP000245410">
    <property type="component" value="Unassembled WGS sequence"/>
</dbReference>
<dbReference type="InterPro" id="IPR010982">
    <property type="entry name" value="Lambda_DNA-bd_dom_sf"/>
</dbReference>
<dbReference type="AlphaFoldDB" id="A0A317CU25"/>
<dbReference type="SMART" id="SM00530">
    <property type="entry name" value="HTH_XRE"/>
    <property type="match status" value="1"/>
</dbReference>
<dbReference type="Pfam" id="PF13560">
    <property type="entry name" value="HTH_31"/>
    <property type="match status" value="1"/>
</dbReference>
<dbReference type="PROSITE" id="PS50943">
    <property type="entry name" value="HTH_CROC1"/>
    <property type="match status" value="1"/>
</dbReference>
<comment type="caution">
    <text evidence="2">The sequence shown here is derived from an EMBL/GenBank/DDBJ whole genome shotgun (WGS) entry which is preliminary data.</text>
</comment>
<feature type="domain" description="HTH cro/C1-type" evidence="1">
    <location>
        <begin position="8"/>
        <end position="62"/>
    </location>
</feature>
<dbReference type="Gene3D" id="1.10.260.40">
    <property type="entry name" value="lambda repressor-like DNA-binding domains"/>
    <property type="match status" value="1"/>
</dbReference>
<organism evidence="2 3">
    <name type="scientific">Micromonospora acroterricola</name>
    <dbReference type="NCBI Taxonomy" id="2202421"/>
    <lineage>
        <taxon>Bacteria</taxon>
        <taxon>Bacillati</taxon>
        <taxon>Actinomycetota</taxon>
        <taxon>Actinomycetes</taxon>
        <taxon>Micromonosporales</taxon>
        <taxon>Micromonosporaceae</taxon>
        <taxon>Micromonospora</taxon>
    </lineage>
</organism>
<protein>
    <submittedName>
        <fullName evidence="2">XRE family transcriptional regulator</fullName>
    </submittedName>
</protein>
<evidence type="ECO:0000313" key="2">
    <source>
        <dbReference type="EMBL" id="PWR05652.1"/>
    </source>
</evidence>
<reference evidence="2 3" key="1">
    <citation type="submission" date="2018-05" db="EMBL/GenBank/DDBJ databases">
        <title>Micromonospora atacamensis sp. nov., a novel actinobacteria isolated from high altitude Atacama Desert soil.</title>
        <authorList>
            <person name="Carro L."/>
            <person name="Golinska P."/>
            <person name="Klenk H.-P."/>
            <person name="Goodfellow M."/>
        </authorList>
    </citation>
    <scope>NUCLEOTIDE SEQUENCE [LARGE SCALE GENOMIC DNA]</scope>
    <source>
        <strain evidence="2 3">5R2A7</strain>
    </source>
</reference>
<name>A0A317CU25_9ACTN</name>
<sequence>MPSFGARMRALREAHGLSLAALAERLPADKGHLSRLENGHRKPTDDLARRIDNVLGARGELIANAHLDVAAAQDARPWETADLLRRVRLSDATPATLESLQATITDLCCQYGWRDARQLRAEGQGWLRETVRLLRQPVGLREHRELLVCAGWLALLIGCVEYDLGMRASAEATRTAARQLGEEAGHNGIVGWAWEMAAWFALTQSRCSAALDAARAGQEAAGSSSVTVQLIAQEAKSLGRLGDLAGVRRALDRGRHLLDHLPAPDRPDDHFQVDPAKWSFYAMDAYRLAEDDVRAERYAAEVIEAGTAPDGVERSPMRVAEAQLTLAATAARAGDLEHAVHTGLTAFGADRRSLPSLLLIAGEVDAELHRRYPREPATAEFESALHVLRQTVIGSGSPVR</sequence>
<dbReference type="SUPFAM" id="SSF47413">
    <property type="entry name" value="lambda repressor-like DNA-binding domains"/>
    <property type="match status" value="1"/>
</dbReference>